<evidence type="ECO:0000256" key="11">
    <source>
        <dbReference type="ARBA" id="ARBA00036904"/>
    </source>
</evidence>
<dbReference type="InterPro" id="IPR022998">
    <property type="entry name" value="ThiamineP_synth_TenI"/>
</dbReference>
<evidence type="ECO:0000256" key="15">
    <source>
        <dbReference type="ARBA" id="ARBA00041979"/>
    </source>
</evidence>
<evidence type="ECO:0000256" key="17">
    <source>
        <dbReference type="PIRSR" id="PIRSR603561-1"/>
    </source>
</evidence>
<evidence type="ECO:0000256" key="9">
    <source>
        <dbReference type="ARBA" id="ARBA00023204"/>
    </source>
</evidence>
<dbReference type="EMBL" id="FXAM01000001">
    <property type="protein sequence ID" value="SMF96428.1"/>
    <property type="molecule type" value="Genomic_DNA"/>
</dbReference>
<comment type="catalytic activity">
    <reaction evidence="11">
        <text>8-oxo-GTP + H2O = 8-oxo-GMP + diphosphate + H(+)</text>
        <dbReference type="Rhea" id="RHEA:67616"/>
        <dbReference type="ChEBI" id="CHEBI:15377"/>
        <dbReference type="ChEBI" id="CHEBI:15378"/>
        <dbReference type="ChEBI" id="CHEBI:33019"/>
        <dbReference type="ChEBI" id="CHEBI:143553"/>
        <dbReference type="ChEBI" id="CHEBI:145694"/>
    </reaction>
</comment>
<dbReference type="GO" id="GO:0006260">
    <property type="term" value="P:DNA replication"/>
    <property type="evidence" value="ECO:0007669"/>
    <property type="project" value="UniProtKB-KW"/>
</dbReference>
<comment type="similarity">
    <text evidence="2">Belongs to the Nudix hydrolase family.</text>
</comment>
<keyword evidence="9" id="KW-0234">DNA repair</keyword>
<evidence type="ECO:0000313" key="21">
    <source>
        <dbReference type="Proteomes" id="UP000192923"/>
    </source>
</evidence>
<dbReference type="CDD" id="cd03425">
    <property type="entry name" value="NUDIX_MutT_NudA_like"/>
    <property type="match status" value="1"/>
</dbReference>
<evidence type="ECO:0000256" key="4">
    <source>
        <dbReference type="ARBA" id="ARBA00022705"/>
    </source>
</evidence>
<feature type="domain" description="Nudix hydrolase" evidence="19">
    <location>
        <begin position="15"/>
        <end position="143"/>
    </location>
</feature>
<organism evidence="20 21">
    <name type="scientific">Methylomagnum ishizawai</name>
    <dbReference type="NCBI Taxonomy" id="1760988"/>
    <lineage>
        <taxon>Bacteria</taxon>
        <taxon>Pseudomonadati</taxon>
        <taxon>Pseudomonadota</taxon>
        <taxon>Gammaproteobacteria</taxon>
        <taxon>Methylococcales</taxon>
        <taxon>Methylococcaceae</taxon>
        <taxon>Methylomagnum</taxon>
    </lineage>
</organism>
<dbReference type="InterPro" id="IPR036206">
    <property type="entry name" value="ThiamineP_synth_sf"/>
</dbReference>
<keyword evidence="3" id="KW-0515">Mutator protein</keyword>
<dbReference type="GO" id="GO:0046872">
    <property type="term" value="F:metal ion binding"/>
    <property type="evidence" value="ECO:0007669"/>
    <property type="project" value="UniProtKB-KW"/>
</dbReference>
<evidence type="ECO:0000256" key="13">
    <source>
        <dbReference type="ARBA" id="ARBA00040794"/>
    </source>
</evidence>
<dbReference type="Gene3D" id="3.20.20.70">
    <property type="entry name" value="Aldolase class I"/>
    <property type="match status" value="1"/>
</dbReference>
<keyword evidence="5 18" id="KW-0479">Metal-binding</keyword>
<gene>
    <name evidence="20" type="ORF">SAMN02949497_3826</name>
</gene>
<evidence type="ECO:0000256" key="8">
    <source>
        <dbReference type="ARBA" id="ARBA00022842"/>
    </source>
</evidence>
<dbReference type="PROSITE" id="PS00893">
    <property type="entry name" value="NUDIX_BOX"/>
    <property type="match status" value="1"/>
</dbReference>
<feature type="binding site" evidence="17">
    <location>
        <position position="36"/>
    </location>
    <ligand>
        <name>8-oxo-dGTP</name>
        <dbReference type="ChEBI" id="CHEBI:77896"/>
    </ligand>
</feature>
<evidence type="ECO:0000256" key="10">
    <source>
        <dbReference type="ARBA" id="ARBA00035861"/>
    </source>
</evidence>
<dbReference type="GO" id="GO:0035539">
    <property type="term" value="F:8-oxo-7,8-dihydrodeoxyguanosine triphosphate pyrophosphatase activity"/>
    <property type="evidence" value="ECO:0007669"/>
    <property type="project" value="UniProtKB-EC"/>
</dbReference>
<dbReference type="AlphaFoldDB" id="A0A1Y6D0G9"/>
<dbReference type="GO" id="GO:0008413">
    <property type="term" value="F:8-oxo-7,8-dihydroguanosine triphosphate pyrophosphatase activity"/>
    <property type="evidence" value="ECO:0007669"/>
    <property type="project" value="InterPro"/>
</dbReference>
<dbReference type="InterPro" id="IPR047127">
    <property type="entry name" value="MutT-like"/>
</dbReference>
<dbReference type="PANTHER" id="PTHR47707">
    <property type="entry name" value="8-OXO-DGTP DIPHOSPHATASE"/>
    <property type="match status" value="1"/>
</dbReference>
<dbReference type="FunFam" id="3.90.79.10:FF:000014">
    <property type="entry name" value="8-oxo-dGTP diphosphatase MutT"/>
    <property type="match status" value="1"/>
</dbReference>
<reference evidence="20 21" key="1">
    <citation type="submission" date="2016-12" db="EMBL/GenBank/DDBJ databases">
        <authorList>
            <person name="Song W.-J."/>
            <person name="Kurnit D.M."/>
        </authorList>
    </citation>
    <scope>NUCLEOTIDE SEQUENCE [LARGE SCALE GENOMIC DNA]</scope>
    <source>
        <strain evidence="20 21">175</strain>
    </source>
</reference>
<sequence length="328" mass="35737">MPNQRPAPAMTPTAPILEVAAGVIHDREGRILIAKRPAHLHQGDLWEFPGGKLEPGETAAEALRRELREELDIDAEAAMPLIDLRHDYPDRRVRLSVWRVERFTGTPKGLQGQPIRWVRPDELPHFDFPAANRPIITAARLPDHYAILDGDGLAGLKTRLDRLVATGISMIQLRAKGLEARDFAALVDYTVPLCRRSGIRLLLNAAPELARNSGADGVHLTAARLLALDARPLDAPFWVAASCHNAAELRHAERVGVDFAVLSPVRPTASHPGAEPLGWDVFADWVDRVALPVYALGGLLPADVGEAKRRGAQGIAGIRGFLEGFAPQ</sequence>
<dbReference type="InterPro" id="IPR015797">
    <property type="entry name" value="NUDIX_hydrolase-like_dom_sf"/>
</dbReference>
<dbReference type="Proteomes" id="UP000192923">
    <property type="component" value="Unassembled WGS sequence"/>
</dbReference>
<comment type="cofactor">
    <cofactor evidence="1 18">
        <name>Mg(2+)</name>
        <dbReference type="ChEBI" id="CHEBI:18420"/>
    </cofactor>
</comment>
<evidence type="ECO:0000256" key="14">
    <source>
        <dbReference type="ARBA" id="ARBA00041592"/>
    </source>
</evidence>
<evidence type="ECO:0000256" key="5">
    <source>
        <dbReference type="ARBA" id="ARBA00022723"/>
    </source>
</evidence>
<dbReference type="InterPro" id="IPR029119">
    <property type="entry name" value="MutY_C"/>
</dbReference>
<dbReference type="Gene3D" id="3.90.79.10">
    <property type="entry name" value="Nucleoside Triphosphate Pyrophosphohydrolase"/>
    <property type="match status" value="1"/>
</dbReference>
<dbReference type="InterPro" id="IPR020084">
    <property type="entry name" value="NUDIX_hydrolase_CS"/>
</dbReference>
<dbReference type="GO" id="GO:0044716">
    <property type="term" value="F:8-oxo-GDP phosphatase activity"/>
    <property type="evidence" value="ECO:0007669"/>
    <property type="project" value="TreeGrafter"/>
</dbReference>
<dbReference type="InterPro" id="IPR003561">
    <property type="entry name" value="Mutator_MutT"/>
</dbReference>
<proteinExistence type="inferred from homology"/>
<dbReference type="SUPFAM" id="SSF55811">
    <property type="entry name" value="Nudix"/>
    <property type="match status" value="1"/>
</dbReference>
<dbReference type="InterPro" id="IPR013785">
    <property type="entry name" value="Aldolase_TIM"/>
</dbReference>
<dbReference type="GO" id="GO:0044715">
    <property type="term" value="F:8-oxo-dGDP phosphatase activity"/>
    <property type="evidence" value="ECO:0007669"/>
    <property type="project" value="TreeGrafter"/>
</dbReference>
<dbReference type="Pfam" id="PF14815">
    <property type="entry name" value="NUDIX_4"/>
    <property type="match status" value="1"/>
</dbReference>
<feature type="binding site" evidence="18">
    <location>
        <position position="70"/>
    </location>
    <ligand>
        <name>Mg(2+)</name>
        <dbReference type="ChEBI" id="CHEBI:18420"/>
    </ligand>
</feature>
<keyword evidence="4" id="KW-0235">DNA replication</keyword>
<dbReference type="GO" id="GO:0009228">
    <property type="term" value="P:thiamine biosynthetic process"/>
    <property type="evidence" value="ECO:0007669"/>
    <property type="project" value="UniProtKB-KW"/>
</dbReference>
<dbReference type="PRINTS" id="PR00502">
    <property type="entry name" value="NUDIXFAMILY"/>
</dbReference>
<dbReference type="NCBIfam" id="TIGR00586">
    <property type="entry name" value="mutt"/>
    <property type="match status" value="1"/>
</dbReference>
<keyword evidence="7" id="KW-0378">Hydrolase</keyword>
<keyword evidence="6" id="KW-0227">DNA damage</keyword>
<dbReference type="RefSeq" id="WP_254899409.1">
    <property type="nucleotide sequence ID" value="NZ_FXAM01000001.1"/>
</dbReference>
<evidence type="ECO:0000256" key="7">
    <source>
        <dbReference type="ARBA" id="ARBA00022801"/>
    </source>
</evidence>
<dbReference type="InterPro" id="IPR000086">
    <property type="entry name" value="NUDIX_hydrolase_dom"/>
</dbReference>
<feature type="binding site" evidence="17">
    <location>
        <position position="132"/>
    </location>
    <ligand>
        <name>8-oxo-dGTP</name>
        <dbReference type="ChEBI" id="CHEBI:77896"/>
    </ligand>
</feature>
<evidence type="ECO:0000256" key="1">
    <source>
        <dbReference type="ARBA" id="ARBA00001946"/>
    </source>
</evidence>
<evidence type="ECO:0000256" key="12">
    <source>
        <dbReference type="ARBA" id="ARBA00038905"/>
    </source>
</evidence>
<accession>A0A1Y6D0G9</accession>
<evidence type="ECO:0000256" key="18">
    <source>
        <dbReference type="PIRSR" id="PIRSR603561-2"/>
    </source>
</evidence>
<dbReference type="Pfam" id="PF02581">
    <property type="entry name" value="TMP-TENI"/>
    <property type="match status" value="1"/>
</dbReference>
<dbReference type="PROSITE" id="PS51462">
    <property type="entry name" value="NUDIX"/>
    <property type="match status" value="1"/>
</dbReference>
<dbReference type="InterPro" id="IPR020476">
    <property type="entry name" value="Nudix_hydrolase"/>
</dbReference>
<dbReference type="CDD" id="cd00564">
    <property type="entry name" value="TMP_TenI"/>
    <property type="match status" value="1"/>
</dbReference>
<dbReference type="NCBIfam" id="NF006530">
    <property type="entry name" value="PRK08999.1"/>
    <property type="match status" value="1"/>
</dbReference>
<evidence type="ECO:0000256" key="16">
    <source>
        <dbReference type="ARBA" id="ARBA00042798"/>
    </source>
</evidence>
<protein>
    <recommendedName>
        <fullName evidence="13">8-oxo-dGTP diphosphatase</fullName>
        <ecNumber evidence="12">3.6.1.55</ecNumber>
    </recommendedName>
    <alternativeName>
        <fullName evidence="16">7,8-dihydro-8-oxoguanine-triphosphatase</fullName>
    </alternativeName>
    <alternativeName>
        <fullName evidence="15">Mutator protein MutT</fullName>
    </alternativeName>
    <alternativeName>
        <fullName evidence="14">dGTP pyrophosphohydrolase</fullName>
    </alternativeName>
</protein>
<name>A0A1Y6D0G9_9GAMM</name>
<dbReference type="PANTHER" id="PTHR47707:SF1">
    <property type="entry name" value="NUDIX HYDROLASE FAMILY PROTEIN"/>
    <property type="match status" value="1"/>
</dbReference>
<evidence type="ECO:0000256" key="2">
    <source>
        <dbReference type="ARBA" id="ARBA00005582"/>
    </source>
</evidence>
<dbReference type="STRING" id="1760988.SAMN02949497_3826"/>
<dbReference type="SUPFAM" id="SSF51391">
    <property type="entry name" value="Thiamin phosphate synthase"/>
    <property type="match status" value="1"/>
</dbReference>
<feature type="binding site" evidence="18">
    <location>
        <position position="50"/>
    </location>
    <ligand>
        <name>Mg(2+)</name>
        <dbReference type="ChEBI" id="CHEBI:18420"/>
    </ligand>
</feature>
<dbReference type="GO" id="GO:0006281">
    <property type="term" value="P:DNA repair"/>
    <property type="evidence" value="ECO:0007669"/>
    <property type="project" value="UniProtKB-KW"/>
</dbReference>
<feature type="binding site" evidence="17">
    <location>
        <begin position="47"/>
        <end position="50"/>
    </location>
    <ligand>
        <name>8-oxo-dGTP</name>
        <dbReference type="ChEBI" id="CHEBI:77896"/>
    </ligand>
</feature>
<keyword evidence="21" id="KW-1185">Reference proteome</keyword>
<feature type="binding site" evidence="17">
    <location>
        <position position="41"/>
    </location>
    <ligand>
        <name>8-oxo-dGTP</name>
        <dbReference type="ChEBI" id="CHEBI:77896"/>
    </ligand>
</feature>
<evidence type="ECO:0000313" key="20">
    <source>
        <dbReference type="EMBL" id="SMF96428.1"/>
    </source>
</evidence>
<evidence type="ECO:0000256" key="6">
    <source>
        <dbReference type="ARBA" id="ARBA00022763"/>
    </source>
</evidence>
<keyword evidence="8 18" id="KW-0460">Magnesium</keyword>
<dbReference type="EC" id="3.6.1.55" evidence="12"/>
<comment type="catalytic activity">
    <reaction evidence="10">
        <text>8-oxo-dGTP + H2O = 8-oxo-dGMP + diphosphate + H(+)</text>
        <dbReference type="Rhea" id="RHEA:31575"/>
        <dbReference type="ChEBI" id="CHEBI:15377"/>
        <dbReference type="ChEBI" id="CHEBI:15378"/>
        <dbReference type="ChEBI" id="CHEBI:33019"/>
        <dbReference type="ChEBI" id="CHEBI:63224"/>
        <dbReference type="ChEBI" id="CHEBI:77896"/>
        <dbReference type="EC" id="3.6.1.55"/>
    </reaction>
</comment>
<evidence type="ECO:0000256" key="3">
    <source>
        <dbReference type="ARBA" id="ARBA00022457"/>
    </source>
</evidence>
<evidence type="ECO:0000259" key="19">
    <source>
        <dbReference type="PROSITE" id="PS51462"/>
    </source>
</evidence>